<dbReference type="GO" id="GO:0043709">
    <property type="term" value="P:cell adhesion involved in single-species biofilm formation"/>
    <property type="evidence" value="ECO:0007669"/>
    <property type="project" value="TreeGrafter"/>
</dbReference>
<dbReference type="InterPro" id="IPR050469">
    <property type="entry name" value="Diguanylate_Cyclase"/>
</dbReference>
<evidence type="ECO:0000256" key="2">
    <source>
        <dbReference type="ARBA" id="ARBA00034247"/>
    </source>
</evidence>
<dbReference type="SMART" id="SM00267">
    <property type="entry name" value="GGDEF"/>
    <property type="match status" value="1"/>
</dbReference>
<dbReference type="PROSITE" id="PS50887">
    <property type="entry name" value="GGDEF"/>
    <property type="match status" value="1"/>
</dbReference>
<reference evidence="5 6" key="1">
    <citation type="submission" date="2020-04" db="EMBL/GenBank/DDBJ databases">
        <title>Zoogloea sp. G-4-1-14 isolated from soil.</title>
        <authorList>
            <person name="Dahal R.H."/>
        </authorList>
    </citation>
    <scope>NUCLEOTIDE SEQUENCE [LARGE SCALE GENOMIC DNA]</scope>
    <source>
        <strain evidence="5 6">G-4-1-14</strain>
    </source>
</reference>
<keyword evidence="3" id="KW-0812">Transmembrane</keyword>
<proteinExistence type="predicted"/>
<dbReference type="InterPro" id="IPR000160">
    <property type="entry name" value="GGDEF_dom"/>
</dbReference>
<dbReference type="Gene3D" id="3.30.70.270">
    <property type="match status" value="1"/>
</dbReference>
<dbReference type="GO" id="GO:0052621">
    <property type="term" value="F:diguanylate cyclase activity"/>
    <property type="evidence" value="ECO:0007669"/>
    <property type="project" value="UniProtKB-EC"/>
</dbReference>
<keyword evidence="3" id="KW-1133">Transmembrane helix</keyword>
<dbReference type="RefSeq" id="WP_169145766.1">
    <property type="nucleotide sequence ID" value="NZ_JABBGA010000007.1"/>
</dbReference>
<keyword evidence="6" id="KW-1185">Reference proteome</keyword>
<dbReference type="SUPFAM" id="SSF55073">
    <property type="entry name" value="Nucleotide cyclase"/>
    <property type="match status" value="1"/>
</dbReference>
<comment type="catalytic activity">
    <reaction evidence="2">
        <text>2 GTP = 3',3'-c-di-GMP + 2 diphosphate</text>
        <dbReference type="Rhea" id="RHEA:24898"/>
        <dbReference type="ChEBI" id="CHEBI:33019"/>
        <dbReference type="ChEBI" id="CHEBI:37565"/>
        <dbReference type="ChEBI" id="CHEBI:58805"/>
        <dbReference type="EC" id="2.7.7.65"/>
    </reaction>
</comment>
<dbReference type="CDD" id="cd01949">
    <property type="entry name" value="GGDEF"/>
    <property type="match status" value="1"/>
</dbReference>
<dbReference type="NCBIfam" id="TIGR00254">
    <property type="entry name" value="GGDEF"/>
    <property type="match status" value="1"/>
</dbReference>
<feature type="transmembrane region" description="Helical" evidence="3">
    <location>
        <begin position="150"/>
        <end position="170"/>
    </location>
</feature>
<dbReference type="PANTHER" id="PTHR45138">
    <property type="entry name" value="REGULATORY COMPONENTS OF SENSORY TRANSDUCTION SYSTEM"/>
    <property type="match status" value="1"/>
</dbReference>
<dbReference type="GO" id="GO:1902201">
    <property type="term" value="P:negative regulation of bacterial-type flagellum-dependent cell motility"/>
    <property type="evidence" value="ECO:0007669"/>
    <property type="project" value="TreeGrafter"/>
</dbReference>
<feature type="transmembrane region" description="Helical" evidence="3">
    <location>
        <begin position="60"/>
        <end position="82"/>
    </location>
</feature>
<organism evidence="5 6">
    <name type="scientific">Zoogloea dura</name>
    <dbReference type="NCBI Taxonomy" id="2728840"/>
    <lineage>
        <taxon>Bacteria</taxon>
        <taxon>Pseudomonadati</taxon>
        <taxon>Pseudomonadota</taxon>
        <taxon>Betaproteobacteria</taxon>
        <taxon>Rhodocyclales</taxon>
        <taxon>Zoogloeaceae</taxon>
        <taxon>Zoogloea</taxon>
    </lineage>
</organism>
<dbReference type="InterPro" id="IPR029787">
    <property type="entry name" value="Nucleotide_cyclase"/>
</dbReference>
<dbReference type="FunFam" id="3.30.70.270:FF:000001">
    <property type="entry name" value="Diguanylate cyclase domain protein"/>
    <property type="match status" value="1"/>
</dbReference>
<dbReference type="PANTHER" id="PTHR45138:SF9">
    <property type="entry name" value="DIGUANYLATE CYCLASE DGCM-RELATED"/>
    <property type="match status" value="1"/>
</dbReference>
<evidence type="ECO:0000313" key="5">
    <source>
        <dbReference type="EMBL" id="NML26225.1"/>
    </source>
</evidence>
<evidence type="ECO:0000256" key="3">
    <source>
        <dbReference type="SAM" id="Phobius"/>
    </source>
</evidence>
<comment type="caution">
    <text evidence="5">The sequence shown here is derived from an EMBL/GenBank/DDBJ whole genome shotgun (WGS) entry which is preliminary data.</text>
</comment>
<evidence type="ECO:0000259" key="4">
    <source>
        <dbReference type="PROSITE" id="PS50887"/>
    </source>
</evidence>
<dbReference type="Pfam" id="PF00990">
    <property type="entry name" value="GGDEF"/>
    <property type="match status" value="1"/>
</dbReference>
<dbReference type="InterPro" id="IPR043128">
    <property type="entry name" value="Rev_trsase/Diguanyl_cyclase"/>
</dbReference>
<sequence length="382" mass="42759">MYAIDIKTTILLLALGNALIASFFVVCRSWQEFPARYVWGRVAQAAGWILFFHRPVLPLFLWYVAGNGLLIVGWILEVLAILAIERRNPRLERVYVLIAVLGLGSLLLNFSLDASYNVMNLSISVLLVAIFCIPAYMLTFGRESSSFTRAVGFFYLLYCLINVVRAIYVVHTDNVSVMVGNLMHSVVFLGLFALLIFGSVGYMLLLREKTELELLHAARTDDLTGLFNRRAFFSHAQLAMGFASRSWSPVSFLMLDVDHFKQLNDQFGHPAGDAALRALARTVEVCIRPQDVFGRLGGEEFGLLLVCPTDNALMVAERIREQVERLKVVELPGAAMTVSIGVASLQAVEGWDVEQLMQEADRQLYQAKLRGRNQVVATRLLH</sequence>
<feature type="domain" description="GGDEF" evidence="4">
    <location>
        <begin position="248"/>
        <end position="380"/>
    </location>
</feature>
<dbReference type="Proteomes" id="UP000580043">
    <property type="component" value="Unassembled WGS sequence"/>
</dbReference>
<dbReference type="EC" id="2.7.7.65" evidence="1"/>
<feature type="transmembrane region" description="Helical" evidence="3">
    <location>
        <begin position="94"/>
        <end position="112"/>
    </location>
</feature>
<feature type="transmembrane region" description="Helical" evidence="3">
    <location>
        <begin position="182"/>
        <end position="205"/>
    </location>
</feature>
<feature type="transmembrane region" description="Helical" evidence="3">
    <location>
        <begin position="6"/>
        <end position="26"/>
    </location>
</feature>
<evidence type="ECO:0000256" key="1">
    <source>
        <dbReference type="ARBA" id="ARBA00012528"/>
    </source>
</evidence>
<evidence type="ECO:0000313" key="6">
    <source>
        <dbReference type="Proteomes" id="UP000580043"/>
    </source>
</evidence>
<name>A0A848G5K4_9RHOO</name>
<accession>A0A848G5K4</accession>
<dbReference type="GO" id="GO:0005886">
    <property type="term" value="C:plasma membrane"/>
    <property type="evidence" value="ECO:0007669"/>
    <property type="project" value="TreeGrafter"/>
</dbReference>
<dbReference type="AlphaFoldDB" id="A0A848G5K4"/>
<gene>
    <name evidence="5" type="ORF">HHL15_10780</name>
</gene>
<protein>
    <recommendedName>
        <fullName evidence="1">diguanylate cyclase</fullName>
        <ecNumber evidence="1">2.7.7.65</ecNumber>
    </recommendedName>
</protein>
<dbReference type="EMBL" id="JABBGA010000007">
    <property type="protein sequence ID" value="NML26225.1"/>
    <property type="molecule type" value="Genomic_DNA"/>
</dbReference>
<keyword evidence="3" id="KW-0472">Membrane</keyword>
<feature type="transmembrane region" description="Helical" evidence="3">
    <location>
        <begin position="118"/>
        <end position="138"/>
    </location>
</feature>